<dbReference type="AlphaFoldDB" id="A0A7W5BC89"/>
<accession>A0A7W5BC89</accession>
<name>A0A7W5BC89_9BURK</name>
<dbReference type="SUPFAM" id="SSF89447">
    <property type="entry name" value="AbrB/MazE/MraZ-like"/>
    <property type="match status" value="1"/>
</dbReference>
<sequence length="83" mass="9202">MKTVIRKTVDADGVLIPRPILVQSGMDGGEVELIVEDESIVLRKPQQTVRAGWAQASQALAQTGEDQLVWPEFANEADKEIEW</sequence>
<keyword evidence="2" id="KW-1185">Reference proteome</keyword>
<dbReference type="InterPro" id="IPR037914">
    <property type="entry name" value="SpoVT-AbrB_sf"/>
</dbReference>
<organism evidence="1 2">
    <name type="scientific">Pseudoduganella violacea</name>
    <dbReference type="NCBI Taxonomy" id="1715466"/>
    <lineage>
        <taxon>Bacteria</taxon>
        <taxon>Pseudomonadati</taxon>
        <taxon>Pseudomonadota</taxon>
        <taxon>Betaproteobacteria</taxon>
        <taxon>Burkholderiales</taxon>
        <taxon>Oxalobacteraceae</taxon>
        <taxon>Telluria group</taxon>
        <taxon>Pseudoduganella</taxon>
    </lineage>
</organism>
<dbReference type="Proteomes" id="UP000541535">
    <property type="component" value="Unassembled WGS sequence"/>
</dbReference>
<dbReference type="EMBL" id="JACHXD010000010">
    <property type="protein sequence ID" value="MBB3120459.1"/>
    <property type="molecule type" value="Genomic_DNA"/>
</dbReference>
<dbReference type="RefSeq" id="WP_183442240.1">
    <property type="nucleotide sequence ID" value="NZ_JACHXD010000010.1"/>
</dbReference>
<dbReference type="Gene3D" id="2.10.260.10">
    <property type="match status" value="1"/>
</dbReference>
<gene>
    <name evidence="1" type="ORF">FHS03_003526</name>
</gene>
<evidence type="ECO:0000313" key="1">
    <source>
        <dbReference type="EMBL" id="MBB3120459.1"/>
    </source>
</evidence>
<protein>
    <submittedName>
        <fullName evidence="1">Antitoxin MazE</fullName>
    </submittedName>
</protein>
<reference evidence="1 2" key="1">
    <citation type="submission" date="2020-08" db="EMBL/GenBank/DDBJ databases">
        <title>Genomic Encyclopedia of Type Strains, Phase III (KMG-III): the genomes of soil and plant-associated and newly described type strains.</title>
        <authorList>
            <person name="Whitman W."/>
        </authorList>
    </citation>
    <scope>NUCLEOTIDE SEQUENCE [LARGE SCALE GENOMIC DNA]</scope>
    <source>
        <strain evidence="1 2">CECT 8897</strain>
    </source>
</reference>
<comment type="caution">
    <text evidence="1">The sequence shown here is derived from an EMBL/GenBank/DDBJ whole genome shotgun (WGS) entry which is preliminary data.</text>
</comment>
<proteinExistence type="predicted"/>
<evidence type="ECO:0000313" key="2">
    <source>
        <dbReference type="Proteomes" id="UP000541535"/>
    </source>
</evidence>